<evidence type="ECO:0000256" key="1">
    <source>
        <dbReference type="SAM" id="MobiDB-lite"/>
    </source>
</evidence>
<protein>
    <submittedName>
        <fullName evidence="2">Uncharacterized protein</fullName>
    </submittedName>
</protein>
<keyword evidence="3" id="KW-1185">Reference proteome</keyword>
<feature type="region of interest" description="Disordered" evidence="1">
    <location>
        <begin position="369"/>
        <end position="409"/>
    </location>
</feature>
<comment type="caution">
    <text evidence="2">The sequence shown here is derived from an EMBL/GenBank/DDBJ whole genome shotgun (WGS) entry which is preliminary data.</text>
</comment>
<dbReference type="AlphaFoldDB" id="A0A9N8PPW8"/>
<dbReference type="EMBL" id="CAINUL010000001">
    <property type="protein sequence ID" value="CAD0106561.1"/>
    <property type="molecule type" value="Genomic_DNA"/>
</dbReference>
<feature type="compositionally biased region" description="Polar residues" evidence="1">
    <location>
        <begin position="37"/>
        <end position="54"/>
    </location>
</feature>
<feature type="region of interest" description="Disordered" evidence="1">
    <location>
        <begin position="33"/>
        <end position="60"/>
    </location>
</feature>
<name>A0A9N8PPW8_9PEZI</name>
<accession>A0A9N8PPW8</accession>
<feature type="compositionally biased region" description="Pro residues" evidence="1">
    <location>
        <begin position="369"/>
        <end position="382"/>
    </location>
</feature>
<dbReference type="OrthoDB" id="3886662at2759"/>
<organism evidence="2 3">
    <name type="scientific">Aureobasidium uvarum</name>
    <dbReference type="NCBI Taxonomy" id="2773716"/>
    <lineage>
        <taxon>Eukaryota</taxon>
        <taxon>Fungi</taxon>
        <taxon>Dikarya</taxon>
        <taxon>Ascomycota</taxon>
        <taxon>Pezizomycotina</taxon>
        <taxon>Dothideomycetes</taxon>
        <taxon>Dothideomycetidae</taxon>
        <taxon>Dothideales</taxon>
        <taxon>Saccotheciaceae</taxon>
        <taxon>Aureobasidium</taxon>
    </lineage>
</organism>
<evidence type="ECO:0000313" key="3">
    <source>
        <dbReference type="Proteomes" id="UP000745764"/>
    </source>
</evidence>
<evidence type="ECO:0000313" key="2">
    <source>
        <dbReference type="EMBL" id="CAD0106561.1"/>
    </source>
</evidence>
<feature type="compositionally biased region" description="Low complexity" evidence="1">
    <location>
        <begin position="395"/>
        <end position="409"/>
    </location>
</feature>
<sequence length="510" mass="56267">MDQSMSSQSSSGVAANSFTSASASSSQTAATSFSGLADTTGSSQHSQPVDNSELFNDPFTGVPSSPPDAARLFFLCQSDPRACSYSIPSSLFFLYCYASPWQDDSRKVRKQYPRGARQFILDCERDLRIPTYTRLYTEWLFSGGAPSSLAKLHRHADGSTSVSFSGKVRACIYVFRLYQQRKLPFGRSCNQVASIFGQETTPEVSEEYWNNVVISTEKPEIPCNVWNHVYPTPAVSRSSLPASPRGPSTVVQTEPFRGVVSLLPDLPDDVPDEWTLWTPMTVPAHQSFARKRAYDMQSLKNLECGSSKVAMPLHELDVYRMRQAGSQNTRFSSPDVLAGAEEEEYYAGASSNASALTQISRNQLIQRLPQPPQYNTPAPEDPAAPKRGVGRPRKSTATAPTKAPARPTRLRLIASPRPSTPEQAAAFEEAMDNHSPAYAYSNEFPDVQMHEIEGSSPPDSKEFNETSYEIALMECSKVVKACKARGLDVYGIGVRRLAEESVLFVRSDWK</sequence>
<gene>
    <name evidence="2" type="ORF">AWRI4620_LOCUS816</name>
</gene>
<proteinExistence type="predicted"/>
<dbReference type="Proteomes" id="UP000745764">
    <property type="component" value="Unassembled WGS sequence"/>
</dbReference>
<reference evidence="2" key="1">
    <citation type="submission" date="2020-06" db="EMBL/GenBank/DDBJ databases">
        <authorList>
            <person name="Onetto C."/>
        </authorList>
    </citation>
    <scope>NUCLEOTIDE SEQUENCE</scope>
</reference>